<dbReference type="AlphaFoldDB" id="A0A1J6JN33"/>
<name>A0A1J6JN33_NICAT</name>
<dbReference type="Pfam" id="PF14432">
    <property type="entry name" value="DYW_deaminase"/>
    <property type="match status" value="1"/>
</dbReference>
<dbReference type="Gramene" id="OIT08305">
    <property type="protein sequence ID" value="OIT08305"/>
    <property type="gene ID" value="A4A49_03895"/>
</dbReference>
<keyword evidence="6" id="KW-1185">Reference proteome</keyword>
<feature type="domain" description="DYW" evidence="4">
    <location>
        <begin position="625"/>
        <end position="720"/>
    </location>
</feature>
<gene>
    <name evidence="5" type="primary">PCMP-H79</name>
    <name evidence="5" type="ORF">A4A49_03895</name>
</gene>
<reference evidence="5" key="1">
    <citation type="submission" date="2016-11" db="EMBL/GenBank/DDBJ databases">
        <title>The genome of Nicotiana attenuata.</title>
        <authorList>
            <person name="Xu S."/>
            <person name="Brockmoeller T."/>
            <person name="Gaquerel E."/>
            <person name="Navarro A."/>
            <person name="Kuhl H."/>
            <person name="Gase K."/>
            <person name="Ling Z."/>
            <person name="Zhou W."/>
            <person name="Kreitzer C."/>
            <person name="Stanke M."/>
            <person name="Tang H."/>
            <person name="Lyons E."/>
            <person name="Pandey P."/>
            <person name="Pandey S.P."/>
            <person name="Timmermann B."/>
            <person name="Baldwin I.T."/>
        </authorList>
    </citation>
    <scope>NUCLEOTIDE SEQUENCE [LARGE SCALE GENOMIC DNA]</scope>
    <source>
        <strain evidence="5">UT</strain>
    </source>
</reference>
<dbReference type="InterPro" id="IPR046960">
    <property type="entry name" value="PPR_At4g14850-like_plant"/>
</dbReference>
<feature type="repeat" description="PPR" evidence="3">
    <location>
        <begin position="206"/>
        <end position="240"/>
    </location>
</feature>
<dbReference type="KEGG" id="nau:109228461"/>
<feature type="repeat" description="PPR" evidence="3">
    <location>
        <begin position="106"/>
        <end position="140"/>
    </location>
</feature>
<dbReference type="GeneID" id="109228461"/>
<proteinExistence type="inferred from homology"/>
<dbReference type="GO" id="GO:0008270">
    <property type="term" value="F:zinc ion binding"/>
    <property type="evidence" value="ECO:0007669"/>
    <property type="project" value="InterPro"/>
</dbReference>
<sequence>MNQQTLVECLQHFRHILKTCIAQRDLLTGKSLHTLYVKSLIPSSTYLSNHFILLYSKCGLLSTARRAFEATPAPNVFSFNAILNAYTKESQLHLAHQLFDKIPQPDIVSYNTLISAYADLGHTLPAFRLFLDLREMGRGMDGFTLSAAITAANDNVDFITQLHSLSISAGLISYASVNNTLITYYSKNGLLDYAQGVFASMGEIKDEVSWNTMIVAYGQHREGTKALALYKEMEHRDLNLDMFTMASVLTALTSMEDLRGGLQFHARLIKMGFHENPHVGSGLIDLYSKCSGGISDCKKVFQEIPYPDLVLWNTMISGYSQSELCEEAVACFRQMQLAGHRPDDCSFVCVIGASSNLSSPSQGKQIHSLTVKSSITSNRISVSNALIAMYSKCGSLHDARLLFDRMPEHNAVTLNSMIAGYAQHGHGAESLLLFEWMLERNLTPTNITFISVLSACAHTGKVEEGKKYFGLMTDKFGIKPEVEHYSCMIDLLGRAGKLEEAERLIETMPYNPGTIGWGSLLRACRTHGNIELATKAANQCVQLDPSNAAPYIMLVHMKACLGRWEEVAAIRKQMRDKGVRKQVGCSWIEVDKRVHVFVAEDSSHPMINEVYKFWEEMSKKMKQAGHSPDLRWSLIRDDGTRQEEKERSLWHHSEKLAVAFGLLSTKDSEPILIIKNLRICGDCHNAIKFLSGMTGRVITVRDCHRFHCFKGGACSCGDYW</sequence>
<dbReference type="Gene3D" id="1.25.40.10">
    <property type="entry name" value="Tetratricopeptide repeat domain"/>
    <property type="match status" value="4"/>
</dbReference>
<feature type="repeat" description="PPR" evidence="3">
    <location>
        <begin position="410"/>
        <end position="444"/>
    </location>
</feature>
<dbReference type="InterPro" id="IPR046848">
    <property type="entry name" value="E_motif"/>
</dbReference>
<dbReference type="FunFam" id="1.25.40.10:FF:000031">
    <property type="entry name" value="Pentatricopeptide repeat-containing protein mitochondrial"/>
    <property type="match status" value="1"/>
</dbReference>
<dbReference type="InterPro" id="IPR002885">
    <property type="entry name" value="PPR_rpt"/>
</dbReference>
<organism evidence="5 6">
    <name type="scientific">Nicotiana attenuata</name>
    <name type="common">Coyote tobacco</name>
    <dbReference type="NCBI Taxonomy" id="49451"/>
    <lineage>
        <taxon>Eukaryota</taxon>
        <taxon>Viridiplantae</taxon>
        <taxon>Streptophyta</taxon>
        <taxon>Embryophyta</taxon>
        <taxon>Tracheophyta</taxon>
        <taxon>Spermatophyta</taxon>
        <taxon>Magnoliopsida</taxon>
        <taxon>eudicotyledons</taxon>
        <taxon>Gunneridae</taxon>
        <taxon>Pentapetalae</taxon>
        <taxon>asterids</taxon>
        <taxon>lamiids</taxon>
        <taxon>Solanales</taxon>
        <taxon>Solanaceae</taxon>
        <taxon>Nicotianoideae</taxon>
        <taxon>Nicotianeae</taxon>
        <taxon>Nicotiana</taxon>
    </lineage>
</organism>
<accession>A0A1J6JN33</accession>
<evidence type="ECO:0000259" key="4">
    <source>
        <dbReference type="Pfam" id="PF14432"/>
    </source>
</evidence>
<evidence type="ECO:0000313" key="5">
    <source>
        <dbReference type="EMBL" id="OIT08305.1"/>
    </source>
</evidence>
<dbReference type="FunFam" id="1.25.40.10:FF:000442">
    <property type="entry name" value="Pentatricopeptide repeat-containing protein At3g49710"/>
    <property type="match status" value="1"/>
</dbReference>
<comment type="similarity">
    <text evidence="1">Belongs to the PPR family. PCMP-H subfamily.</text>
</comment>
<dbReference type="STRING" id="49451.A0A1J6JN33"/>
<dbReference type="Pfam" id="PF20431">
    <property type="entry name" value="E_motif"/>
    <property type="match status" value="1"/>
</dbReference>
<dbReference type="SUPFAM" id="SSF48452">
    <property type="entry name" value="TPR-like"/>
    <property type="match status" value="1"/>
</dbReference>
<dbReference type="OrthoDB" id="185373at2759"/>
<dbReference type="FunFam" id="1.25.40.10:FF:000366">
    <property type="entry name" value="Pentatricopeptide (PPR) repeat-containing protein"/>
    <property type="match status" value="1"/>
</dbReference>
<dbReference type="Pfam" id="PF01535">
    <property type="entry name" value="PPR"/>
    <property type="match status" value="4"/>
</dbReference>
<evidence type="ECO:0000256" key="2">
    <source>
        <dbReference type="ARBA" id="ARBA00022737"/>
    </source>
</evidence>
<dbReference type="GO" id="GO:0003723">
    <property type="term" value="F:RNA binding"/>
    <property type="evidence" value="ECO:0007669"/>
    <property type="project" value="InterPro"/>
</dbReference>
<dbReference type="Pfam" id="PF12854">
    <property type="entry name" value="PPR_1"/>
    <property type="match status" value="1"/>
</dbReference>
<dbReference type="PANTHER" id="PTHR47926">
    <property type="entry name" value="PENTATRICOPEPTIDE REPEAT-CONTAINING PROTEIN"/>
    <property type="match status" value="1"/>
</dbReference>
<evidence type="ECO:0000256" key="3">
    <source>
        <dbReference type="PROSITE-ProRule" id="PRU00708"/>
    </source>
</evidence>
<dbReference type="InterPro" id="IPR032867">
    <property type="entry name" value="DYW_dom"/>
</dbReference>
<comment type="caution">
    <text evidence="5">The sequence shown here is derived from an EMBL/GenBank/DDBJ whole genome shotgun (WGS) entry which is preliminary data.</text>
</comment>
<dbReference type="NCBIfam" id="TIGR00756">
    <property type="entry name" value="PPR"/>
    <property type="match status" value="4"/>
</dbReference>
<dbReference type="FunFam" id="1.25.40.10:FF:000351">
    <property type="entry name" value="Pentatricopeptide repeat-containing protein"/>
    <property type="match status" value="1"/>
</dbReference>
<dbReference type="SMR" id="A0A1J6JN33"/>
<dbReference type="GO" id="GO:0009451">
    <property type="term" value="P:RNA modification"/>
    <property type="evidence" value="ECO:0007669"/>
    <property type="project" value="InterPro"/>
</dbReference>
<feature type="repeat" description="PPR" evidence="3">
    <location>
        <begin position="308"/>
        <end position="342"/>
    </location>
</feature>
<keyword evidence="2" id="KW-0677">Repeat</keyword>
<dbReference type="Proteomes" id="UP000187609">
    <property type="component" value="Unassembled WGS sequence"/>
</dbReference>
<evidence type="ECO:0000256" key="1">
    <source>
        <dbReference type="ARBA" id="ARBA00006643"/>
    </source>
</evidence>
<dbReference type="OMA" id="CPDDCSF"/>
<dbReference type="PANTHER" id="PTHR47926:SF505">
    <property type="entry name" value="PENTATRICOPEPTIDE REPEAT (PPR) SUPERFAMILY PROTEIN"/>
    <property type="match status" value="1"/>
</dbReference>
<dbReference type="Pfam" id="PF13041">
    <property type="entry name" value="PPR_2"/>
    <property type="match status" value="3"/>
</dbReference>
<dbReference type="EMBL" id="MJEQ01037183">
    <property type="protein sequence ID" value="OIT08305.1"/>
    <property type="molecule type" value="Genomic_DNA"/>
</dbReference>
<dbReference type="InterPro" id="IPR011990">
    <property type="entry name" value="TPR-like_helical_dom_sf"/>
</dbReference>
<protein>
    <submittedName>
        <fullName evidence="5">Pentatricopeptide repeat-containing protein</fullName>
    </submittedName>
</protein>
<evidence type="ECO:0000313" key="6">
    <source>
        <dbReference type="Proteomes" id="UP000187609"/>
    </source>
</evidence>
<dbReference type="PROSITE" id="PS51375">
    <property type="entry name" value="PPR"/>
    <property type="match status" value="4"/>
</dbReference>